<organism evidence="1">
    <name type="scientific">marine sediment metagenome</name>
    <dbReference type="NCBI Taxonomy" id="412755"/>
    <lineage>
        <taxon>unclassified sequences</taxon>
        <taxon>metagenomes</taxon>
        <taxon>ecological metagenomes</taxon>
    </lineage>
</organism>
<evidence type="ECO:0008006" key="2">
    <source>
        <dbReference type="Google" id="ProtNLM"/>
    </source>
</evidence>
<feature type="non-terminal residue" evidence="1">
    <location>
        <position position="1"/>
    </location>
</feature>
<name>X1JJ31_9ZZZZ</name>
<protein>
    <recommendedName>
        <fullName evidence="2">TIR domain-containing protein</fullName>
    </recommendedName>
</protein>
<dbReference type="AlphaFoldDB" id="X1JJ31"/>
<sequence>TEKVSEEDVEYAIASSEYFLCLWSGNSIRGDRQHQQIDIAIRLKKPFILAIEKGAAFPDFIREEANIVYEFEWESDKPDEMCAKLEAFFVDLKNNLRSGVG</sequence>
<evidence type="ECO:0000313" key="1">
    <source>
        <dbReference type="EMBL" id="GAH81465.1"/>
    </source>
</evidence>
<gene>
    <name evidence="1" type="ORF">S03H2_57461</name>
</gene>
<reference evidence="1" key="1">
    <citation type="journal article" date="2014" name="Front. Microbiol.">
        <title>High frequency of phylogenetically diverse reductive dehalogenase-homologous genes in deep subseafloor sedimentary metagenomes.</title>
        <authorList>
            <person name="Kawai M."/>
            <person name="Futagami T."/>
            <person name="Toyoda A."/>
            <person name="Takaki Y."/>
            <person name="Nishi S."/>
            <person name="Hori S."/>
            <person name="Arai W."/>
            <person name="Tsubouchi T."/>
            <person name="Morono Y."/>
            <person name="Uchiyama I."/>
            <person name="Ito T."/>
            <person name="Fujiyama A."/>
            <person name="Inagaki F."/>
            <person name="Takami H."/>
        </authorList>
    </citation>
    <scope>NUCLEOTIDE SEQUENCE</scope>
    <source>
        <strain evidence="1">Expedition CK06-06</strain>
    </source>
</reference>
<accession>X1JJ31</accession>
<proteinExistence type="predicted"/>
<dbReference type="EMBL" id="BARU01036832">
    <property type="protein sequence ID" value="GAH81465.1"/>
    <property type="molecule type" value="Genomic_DNA"/>
</dbReference>
<comment type="caution">
    <text evidence="1">The sequence shown here is derived from an EMBL/GenBank/DDBJ whole genome shotgun (WGS) entry which is preliminary data.</text>
</comment>